<reference evidence="2" key="1">
    <citation type="submission" date="2021-07" db="EMBL/GenBank/DDBJ databases">
        <authorList>
            <person name="Durling M."/>
        </authorList>
    </citation>
    <scope>NUCLEOTIDE SEQUENCE</scope>
</reference>
<feature type="transmembrane region" description="Helical" evidence="1">
    <location>
        <begin position="209"/>
        <end position="236"/>
    </location>
</feature>
<dbReference type="AlphaFoldDB" id="A0A9N9PN23"/>
<dbReference type="OrthoDB" id="4717190at2759"/>
<organism evidence="2 3">
    <name type="scientific">Hymenoscyphus fraxineus</name>
    <dbReference type="NCBI Taxonomy" id="746836"/>
    <lineage>
        <taxon>Eukaryota</taxon>
        <taxon>Fungi</taxon>
        <taxon>Dikarya</taxon>
        <taxon>Ascomycota</taxon>
        <taxon>Pezizomycotina</taxon>
        <taxon>Leotiomycetes</taxon>
        <taxon>Helotiales</taxon>
        <taxon>Helotiaceae</taxon>
        <taxon>Hymenoscyphus</taxon>
    </lineage>
</organism>
<keyword evidence="1" id="KW-1133">Transmembrane helix</keyword>
<sequence>MTSRFYSKRNILHLLSTFALFILFLHAVTLDMNSDHVHSVLASFLQRGQLIIELYAPCSFLIRQHLGKKRLIALHALVKACISTCVLYPFFESQEQKIKCSFWKWASLTGPLPVLFILEEMRFTEAVRVAYAIGDLMLVLSVILSICLGGRRSGFGNWFSRVMVTTCLTLAPLFGCSAFDFFSLTMLATLCQLVDILQDVERTVSMNRVYIGVGGNAFSHIAFSVMIVLAATSIVYPASETSYGGNYNLRYLPATRRRTNRRPSLRPSNFKPAISTIAKPKHAVIPSHPISIYMPSAGFLWTDNLFWNEDLSVFVPKPDHHSSASPNSSSAFRAIFSDQISRVEPWVFEQPMSADYDTTNPYIISDLWSGEAVNLLSFSTTHPLYLTVSPERSNIDRINYETNDDTSADFVRWSLSMTAKSTKGSVWTVQYQPEEDLGFRLWNAHSACYLATSYRSFPDWDNEKRNDTILQELKLELEATCTRGVTKKASTFFVVDGEH</sequence>
<keyword evidence="1" id="KW-0812">Transmembrane</keyword>
<evidence type="ECO:0008006" key="4">
    <source>
        <dbReference type="Google" id="ProtNLM"/>
    </source>
</evidence>
<proteinExistence type="predicted"/>
<evidence type="ECO:0000313" key="3">
    <source>
        <dbReference type="Proteomes" id="UP000696280"/>
    </source>
</evidence>
<evidence type="ECO:0000256" key="1">
    <source>
        <dbReference type="SAM" id="Phobius"/>
    </source>
</evidence>
<keyword evidence="1" id="KW-0472">Membrane</keyword>
<evidence type="ECO:0000313" key="2">
    <source>
        <dbReference type="EMBL" id="CAG8960304.1"/>
    </source>
</evidence>
<comment type="caution">
    <text evidence="2">The sequence shown here is derived from an EMBL/GenBank/DDBJ whole genome shotgun (WGS) entry which is preliminary data.</text>
</comment>
<keyword evidence="3" id="KW-1185">Reference proteome</keyword>
<feature type="transmembrane region" description="Helical" evidence="1">
    <location>
        <begin position="71"/>
        <end position="90"/>
    </location>
</feature>
<dbReference type="Proteomes" id="UP000696280">
    <property type="component" value="Unassembled WGS sequence"/>
</dbReference>
<name>A0A9N9PN23_9HELO</name>
<protein>
    <recommendedName>
        <fullName evidence="4">Transmembrane protein</fullName>
    </recommendedName>
</protein>
<dbReference type="EMBL" id="CAJVRL010000098">
    <property type="protein sequence ID" value="CAG8960304.1"/>
    <property type="molecule type" value="Genomic_DNA"/>
</dbReference>
<feature type="transmembrane region" description="Helical" evidence="1">
    <location>
        <begin position="130"/>
        <end position="151"/>
    </location>
</feature>
<accession>A0A9N9PN23</accession>
<feature type="transmembrane region" description="Helical" evidence="1">
    <location>
        <begin position="12"/>
        <end position="32"/>
    </location>
</feature>
<gene>
    <name evidence="2" type="ORF">HYFRA_00012378</name>
</gene>
<feature type="transmembrane region" description="Helical" evidence="1">
    <location>
        <begin position="171"/>
        <end position="197"/>
    </location>
</feature>